<feature type="transmembrane region" description="Helical" evidence="1">
    <location>
        <begin position="57"/>
        <end position="77"/>
    </location>
</feature>
<accession>A0A5J4YZ22</accession>
<feature type="transmembrane region" description="Helical" evidence="1">
    <location>
        <begin position="149"/>
        <end position="167"/>
    </location>
</feature>
<comment type="caution">
    <text evidence="2">The sequence shown here is derived from an EMBL/GenBank/DDBJ whole genome shotgun (WGS) entry which is preliminary data.</text>
</comment>
<organism evidence="2 3">
    <name type="scientific">Porphyridium purpureum</name>
    <name type="common">Red alga</name>
    <name type="synonym">Porphyridium cruentum</name>
    <dbReference type="NCBI Taxonomy" id="35688"/>
    <lineage>
        <taxon>Eukaryota</taxon>
        <taxon>Rhodophyta</taxon>
        <taxon>Bangiophyceae</taxon>
        <taxon>Porphyridiales</taxon>
        <taxon>Porphyridiaceae</taxon>
        <taxon>Porphyridium</taxon>
    </lineage>
</organism>
<dbReference type="OMA" id="LAYHNCA"/>
<dbReference type="EMBL" id="VRMN01000003">
    <property type="protein sequence ID" value="KAA8495883.1"/>
    <property type="molecule type" value="Genomic_DNA"/>
</dbReference>
<keyword evidence="3" id="KW-1185">Reference proteome</keyword>
<dbReference type="AlphaFoldDB" id="A0A5J4YZ22"/>
<feature type="transmembrane region" description="Helical" evidence="1">
    <location>
        <begin position="27"/>
        <end position="45"/>
    </location>
</feature>
<dbReference type="Pfam" id="PF07074">
    <property type="entry name" value="TRAP-gamma"/>
    <property type="match status" value="1"/>
</dbReference>
<name>A0A5J4YZ22_PORPP</name>
<keyword evidence="1" id="KW-0472">Membrane</keyword>
<evidence type="ECO:0000313" key="2">
    <source>
        <dbReference type="EMBL" id="KAA8495883.1"/>
    </source>
</evidence>
<keyword evidence="1" id="KW-0812">Transmembrane</keyword>
<dbReference type="GO" id="GO:0006614">
    <property type="term" value="P:SRP-dependent cotranslational protein targeting to membrane"/>
    <property type="evidence" value="ECO:0007669"/>
    <property type="project" value="InterPro"/>
</dbReference>
<protein>
    <submittedName>
        <fullName evidence="2">Translocon-associated protein subunit gamma</fullName>
    </submittedName>
</protein>
<sequence>MARKAEDDEFAGFEVDYGRTAGVGKRLMYWLLAILPINLPVLLYVRVLALDLQASGVLVGATVIIASVMLSLAYHNCAFAKSVKLRKGLEPPPKSAFRNRPEEHKKACDDLEANIRKSAVLYSVGYNNAIFLVCILPFGFQFLSSLMETPMNFATAYTFAALLALVNSRSARNLVNK</sequence>
<evidence type="ECO:0000313" key="3">
    <source>
        <dbReference type="Proteomes" id="UP000324585"/>
    </source>
</evidence>
<dbReference type="InterPro" id="IPR009779">
    <property type="entry name" value="SSR3"/>
</dbReference>
<keyword evidence="1" id="KW-1133">Transmembrane helix</keyword>
<reference evidence="3" key="1">
    <citation type="journal article" date="2019" name="Nat. Commun.">
        <title>Expansion of phycobilisome linker gene families in mesophilic red algae.</title>
        <authorList>
            <person name="Lee J."/>
            <person name="Kim D."/>
            <person name="Bhattacharya D."/>
            <person name="Yoon H.S."/>
        </authorList>
    </citation>
    <scope>NUCLEOTIDE SEQUENCE [LARGE SCALE GENOMIC DNA]</scope>
    <source>
        <strain evidence="3">CCMP 1328</strain>
    </source>
</reference>
<dbReference type="GO" id="GO:0016020">
    <property type="term" value="C:membrane"/>
    <property type="evidence" value="ECO:0007669"/>
    <property type="project" value="InterPro"/>
</dbReference>
<feature type="transmembrane region" description="Helical" evidence="1">
    <location>
        <begin position="124"/>
        <end position="143"/>
    </location>
</feature>
<gene>
    <name evidence="2" type="ORF">FVE85_2038</name>
</gene>
<evidence type="ECO:0000256" key="1">
    <source>
        <dbReference type="SAM" id="Phobius"/>
    </source>
</evidence>
<proteinExistence type="predicted"/>
<dbReference type="Proteomes" id="UP000324585">
    <property type="component" value="Unassembled WGS sequence"/>
</dbReference>